<feature type="transmembrane region" description="Helical" evidence="7">
    <location>
        <begin position="20"/>
        <end position="40"/>
    </location>
</feature>
<evidence type="ECO:0000256" key="5">
    <source>
        <dbReference type="ARBA" id="ARBA00023284"/>
    </source>
</evidence>
<keyword evidence="4" id="KW-1015">Disulfide bond</keyword>
<sequence length="231" mass="24802">MREERERQRAGERRLRLVKIGGIAALVLAIAAGAGFLAAGSGSDDDNAGPAAEPISVGEREAPAVLTVYEDFRCPACAQFENAFRSTIDELTGSGQLRVDYHLVTIIDGNMRGNGSRYAANAAACARDQGAFPEYHDLLFQNQPAETDDAFADKSRLIDLARDIDALDNETFRSCVQDGTHDDWASRSNADFLDGDFNATPTVLLDGERMGQGGDPLTPEFLRDSVTGTAG</sequence>
<dbReference type="CDD" id="cd02972">
    <property type="entry name" value="DsbA_family"/>
    <property type="match status" value="1"/>
</dbReference>
<dbReference type="SUPFAM" id="SSF52833">
    <property type="entry name" value="Thioredoxin-like"/>
    <property type="match status" value="1"/>
</dbReference>
<comment type="similarity">
    <text evidence="1">Belongs to the thioredoxin family. DsbA subfamily.</text>
</comment>
<name>A0A5C4V1N3_9ACTN</name>
<evidence type="ECO:0000256" key="1">
    <source>
        <dbReference type="ARBA" id="ARBA00005791"/>
    </source>
</evidence>
<organism evidence="9 10">
    <name type="scientific">Streptomyces sedi</name>
    <dbReference type="NCBI Taxonomy" id="555059"/>
    <lineage>
        <taxon>Bacteria</taxon>
        <taxon>Bacillati</taxon>
        <taxon>Actinomycetota</taxon>
        <taxon>Actinomycetes</taxon>
        <taxon>Kitasatosporales</taxon>
        <taxon>Streptomycetaceae</taxon>
        <taxon>Streptomyces</taxon>
    </lineage>
</organism>
<proteinExistence type="inferred from homology"/>
<dbReference type="PANTHER" id="PTHR13887:SF14">
    <property type="entry name" value="DISULFIDE BOND FORMATION PROTEIN D"/>
    <property type="match status" value="1"/>
</dbReference>
<keyword evidence="5" id="KW-0676">Redox-active center</keyword>
<evidence type="ECO:0000256" key="4">
    <source>
        <dbReference type="ARBA" id="ARBA00023157"/>
    </source>
</evidence>
<keyword evidence="3" id="KW-0560">Oxidoreductase</keyword>
<accession>A0A5C4V1N3</accession>
<feature type="region of interest" description="Disordered" evidence="6">
    <location>
        <begin position="207"/>
        <end position="231"/>
    </location>
</feature>
<keyword evidence="2" id="KW-0732">Signal</keyword>
<evidence type="ECO:0000256" key="7">
    <source>
        <dbReference type="SAM" id="Phobius"/>
    </source>
</evidence>
<dbReference type="PANTHER" id="PTHR13887">
    <property type="entry name" value="GLUTATHIONE S-TRANSFERASE KAPPA"/>
    <property type="match status" value="1"/>
</dbReference>
<dbReference type="AlphaFoldDB" id="A0A5C4V1N3"/>
<reference evidence="9 10" key="1">
    <citation type="submission" date="2019-06" db="EMBL/GenBank/DDBJ databases">
        <title>Draft genome of Streptomyces sedi sp. JCM16909.</title>
        <authorList>
            <person name="Klykleung N."/>
            <person name="Tanasupawat S."/>
            <person name="Kudo T."/>
            <person name="Yuki M."/>
            <person name="Ohkuma M."/>
        </authorList>
    </citation>
    <scope>NUCLEOTIDE SEQUENCE [LARGE SCALE GENOMIC DNA]</scope>
    <source>
        <strain evidence="9 10">JCM 16909</strain>
    </source>
</reference>
<dbReference type="Gene3D" id="3.40.30.10">
    <property type="entry name" value="Glutaredoxin"/>
    <property type="match status" value="1"/>
</dbReference>
<gene>
    <name evidence="9" type="ORF">FH715_15540</name>
</gene>
<dbReference type="EMBL" id="VDGT01000010">
    <property type="protein sequence ID" value="TNM29573.1"/>
    <property type="molecule type" value="Genomic_DNA"/>
</dbReference>
<evidence type="ECO:0000256" key="2">
    <source>
        <dbReference type="ARBA" id="ARBA00022729"/>
    </source>
</evidence>
<dbReference type="Pfam" id="PF13462">
    <property type="entry name" value="Thioredoxin_4"/>
    <property type="match status" value="1"/>
</dbReference>
<evidence type="ECO:0000256" key="6">
    <source>
        <dbReference type="SAM" id="MobiDB-lite"/>
    </source>
</evidence>
<keyword evidence="7" id="KW-0472">Membrane</keyword>
<keyword evidence="10" id="KW-1185">Reference proteome</keyword>
<evidence type="ECO:0000256" key="3">
    <source>
        <dbReference type="ARBA" id="ARBA00023002"/>
    </source>
</evidence>
<keyword evidence="7" id="KW-1133">Transmembrane helix</keyword>
<dbReference type="OrthoDB" id="4135024at2"/>
<dbReference type="GO" id="GO:0016491">
    <property type="term" value="F:oxidoreductase activity"/>
    <property type="evidence" value="ECO:0007669"/>
    <property type="project" value="UniProtKB-KW"/>
</dbReference>
<dbReference type="InterPro" id="IPR036249">
    <property type="entry name" value="Thioredoxin-like_sf"/>
</dbReference>
<protein>
    <recommendedName>
        <fullName evidence="8">Thioredoxin-like fold domain-containing protein</fullName>
    </recommendedName>
</protein>
<evidence type="ECO:0000313" key="10">
    <source>
        <dbReference type="Proteomes" id="UP000311713"/>
    </source>
</evidence>
<dbReference type="Proteomes" id="UP000311713">
    <property type="component" value="Unassembled WGS sequence"/>
</dbReference>
<comment type="caution">
    <text evidence="9">The sequence shown here is derived from an EMBL/GenBank/DDBJ whole genome shotgun (WGS) entry which is preliminary data.</text>
</comment>
<keyword evidence="7" id="KW-0812">Transmembrane</keyword>
<evidence type="ECO:0000259" key="8">
    <source>
        <dbReference type="Pfam" id="PF13462"/>
    </source>
</evidence>
<dbReference type="InterPro" id="IPR012336">
    <property type="entry name" value="Thioredoxin-like_fold"/>
</dbReference>
<evidence type="ECO:0000313" key="9">
    <source>
        <dbReference type="EMBL" id="TNM29573.1"/>
    </source>
</evidence>
<feature type="domain" description="Thioredoxin-like fold" evidence="8">
    <location>
        <begin position="54"/>
        <end position="211"/>
    </location>
</feature>